<keyword evidence="5" id="KW-1185">Reference proteome</keyword>
<sequence length="328" mass="34691">MALVPPFAGAPYLTSPSYLPLAPGCQPLSVTAVANAPHSVVGNDCGGCHNRCSHRHCCSAGSRGDYSAQNTLTIPPYAMPFFGEVYRSAAAAQAPQAGGGNVNVVTKVISDDQKRKRRGKKQRRDSSSDSSDNYSRKRRKSGPTTRKDEPQIVVVPSAASPASPPPPREEPAPASPPPVTSPPPETHMPFVASPGPMMYPQSPEDQHTYDNMPSRQGDEENAEGEEEKGPNPMACFFVVVVVGVCVVIAIVLALYPSILFGKKGNGDETTAEARGLLGRAATVLDDLKGRVTNRGGTVGYTAVHSSEKLATTSDAEVENLAGTLWRRA</sequence>
<evidence type="ECO:0000313" key="5">
    <source>
        <dbReference type="Proteomes" id="UP001321473"/>
    </source>
</evidence>
<keyword evidence="2" id="KW-0812">Transmembrane</keyword>
<dbReference type="EMBL" id="JARKHS020017876">
    <property type="protein sequence ID" value="KAK8772753.1"/>
    <property type="molecule type" value="Genomic_DNA"/>
</dbReference>
<evidence type="ECO:0000256" key="2">
    <source>
        <dbReference type="SAM" id="Phobius"/>
    </source>
</evidence>
<comment type="caution">
    <text evidence="4">The sequence shown here is derived from an EMBL/GenBank/DDBJ whole genome shotgun (WGS) entry which is preliminary data.</text>
</comment>
<reference evidence="4 5" key="1">
    <citation type="journal article" date="2023" name="Arcadia Sci">
        <title>De novo assembly of a long-read Amblyomma americanum tick genome.</title>
        <authorList>
            <person name="Chou S."/>
            <person name="Poskanzer K.E."/>
            <person name="Rollins M."/>
            <person name="Thuy-Boun P.S."/>
        </authorList>
    </citation>
    <scope>NUCLEOTIDE SEQUENCE [LARGE SCALE GENOMIC DNA]</scope>
    <source>
        <strain evidence="4">F_SG_1</strain>
        <tissue evidence="4">Salivary glands</tissue>
    </source>
</reference>
<reference evidence="4" key="3">
    <citation type="submission" date="2024-02" db="EMBL/GenBank/DDBJ databases">
        <authorList>
            <person name="Mcdaniel E.A."/>
            <person name="Celebi F.M."/>
            <person name="Reiter T."/>
            <person name="Weiss E.C."/>
            <person name="Chou S."/>
        </authorList>
    </citation>
    <scope>NUCLEOTIDE SEQUENCE</scope>
    <source>
        <strain evidence="4">F_SG_1</strain>
        <tissue evidence="4">Salivary glands</tissue>
    </source>
</reference>
<feature type="compositionally biased region" description="Pro residues" evidence="1">
    <location>
        <begin position="173"/>
        <end position="186"/>
    </location>
</feature>
<dbReference type="AlphaFoldDB" id="A0AAQ4FDP8"/>
<feature type="transmembrane region" description="Helical" evidence="2">
    <location>
        <begin position="236"/>
        <end position="255"/>
    </location>
</feature>
<reference evidence="4" key="2">
    <citation type="submission" date="2023-03" db="EMBL/GenBank/DDBJ databases">
        <authorList>
            <person name="Thuy-Boun P."/>
        </authorList>
    </citation>
    <scope>NUCLEOTIDE SEQUENCE</scope>
    <source>
        <strain evidence="4">F_SG_1</strain>
        <tissue evidence="4">Salivary glands</tissue>
    </source>
</reference>
<accession>A0AAQ4FDP8</accession>
<protein>
    <submittedName>
        <fullName evidence="4">Uncharacterized protein</fullName>
    </submittedName>
</protein>
<keyword evidence="2" id="KW-0472">Membrane</keyword>
<evidence type="ECO:0000256" key="1">
    <source>
        <dbReference type="SAM" id="MobiDB-lite"/>
    </source>
</evidence>
<keyword evidence="2" id="KW-1133">Transmembrane helix</keyword>
<name>A0AAQ4FDP8_AMBAM</name>
<evidence type="ECO:0000313" key="4">
    <source>
        <dbReference type="EMBL" id="KAK8784861.1"/>
    </source>
</evidence>
<dbReference type="Proteomes" id="UP001321473">
    <property type="component" value="Unassembled WGS sequence"/>
</dbReference>
<gene>
    <name evidence="4" type="ORF">V5799_008774</name>
    <name evidence="3" type="ORF">V5799_024003</name>
</gene>
<proteinExistence type="predicted"/>
<dbReference type="EMBL" id="JARKHS020004188">
    <property type="protein sequence ID" value="KAK8784861.1"/>
    <property type="molecule type" value="Genomic_DNA"/>
</dbReference>
<evidence type="ECO:0000313" key="3">
    <source>
        <dbReference type="EMBL" id="KAK8772753.1"/>
    </source>
</evidence>
<feature type="region of interest" description="Disordered" evidence="1">
    <location>
        <begin position="107"/>
        <end position="229"/>
    </location>
</feature>
<organism evidence="4 5">
    <name type="scientific">Amblyomma americanum</name>
    <name type="common">Lone star tick</name>
    <dbReference type="NCBI Taxonomy" id="6943"/>
    <lineage>
        <taxon>Eukaryota</taxon>
        <taxon>Metazoa</taxon>
        <taxon>Ecdysozoa</taxon>
        <taxon>Arthropoda</taxon>
        <taxon>Chelicerata</taxon>
        <taxon>Arachnida</taxon>
        <taxon>Acari</taxon>
        <taxon>Parasitiformes</taxon>
        <taxon>Ixodida</taxon>
        <taxon>Ixodoidea</taxon>
        <taxon>Ixodidae</taxon>
        <taxon>Amblyomminae</taxon>
        <taxon>Amblyomma</taxon>
    </lineage>
</organism>